<feature type="region of interest" description="Disordered" evidence="6">
    <location>
        <begin position="150"/>
        <end position="203"/>
    </location>
</feature>
<comment type="subcellular location">
    <subcellularLocation>
        <location evidence="1">Nucleus</location>
    </subcellularLocation>
</comment>
<dbReference type="PROSITE" id="PS50048">
    <property type="entry name" value="ZN2_CY6_FUNGAL_2"/>
    <property type="match status" value="1"/>
</dbReference>
<feature type="domain" description="Zn(2)-C6 fungal-type" evidence="7">
    <location>
        <begin position="111"/>
        <end position="147"/>
    </location>
</feature>
<evidence type="ECO:0000256" key="5">
    <source>
        <dbReference type="ARBA" id="ARBA00023242"/>
    </source>
</evidence>
<keyword evidence="9" id="KW-1185">Reference proteome</keyword>
<evidence type="ECO:0000256" key="2">
    <source>
        <dbReference type="ARBA" id="ARBA00022723"/>
    </source>
</evidence>
<evidence type="ECO:0000313" key="8">
    <source>
        <dbReference type="EMBL" id="KAL2890629.1"/>
    </source>
</evidence>
<keyword evidence="5" id="KW-0539">Nucleus</keyword>
<comment type="caution">
    <text evidence="8">The sequence shown here is derived from an EMBL/GenBank/DDBJ whole genome shotgun (WGS) entry which is preliminary data.</text>
</comment>
<feature type="compositionally biased region" description="Polar residues" evidence="6">
    <location>
        <begin position="187"/>
        <end position="203"/>
    </location>
</feature>
<feature type="compositionally biased region" description="Low complexity" evidence="6">
    <location>
        <begin position="27"/>
        <end position="62"/>
    </location>
</feature>
<organism evidence="8 9">
    <name type="scientific">Ceratocystis lukuohia</name>
    <dbReference type="NCBI Taxonomy" id="2019550"/>
    <lineage>
        <taxon>Eukaryota</taxon>
        <taxon>Fungi</taxon>
        <taxon>Dikarya</taxon>
        <taxon>Ascomycota</taxon>
        <taxon>Pezizomycotina</taxon>
        <taxon>Sordariomycetes</taxon>
        <taxon>Hypocreomycetidae</taxon>
        <taxon>Microascales</taxon>
        <taxon>Ceratocystidaceae</taxon>
        <taxon>Ceratocystis</taxon>
    </lineage>
</organism>
<evidence type="ECO:0000313" key="9">
    <source>
        <dbReference type="Proteomes" id="UP001610728"/>
    </source>
</evidence>
<dbReference type="InterPro" id="IPR007219">
    <property type="entry name" value="XnlR_reg_dom"/>
</dbReference>
<accession>A0ABR4MR19</accession>
<gene>
    <name evidence="8" type="ORF">HOO65_021171</name>
</gene>
<keyword evidence="3" id="KW-0805">Transcription regulation</keyword>
<dbReference type="InterPro" id="IPR050815">
    <property type="entry name" value="TF_fung"/>
</dbReference>
<dbReference type="CDD" id="cd00067">
    <property type="entry name" value="GAL4"/>
    <property type="match status" value="1"/>
</dbReference>
<dbReference type="Proteomes" id="UP001610728">
    <property type="component" value="Unassembled WGS sequence"/>
</dbReference>
<dbReference type="InterPro" id="IPR001138">
    <property type="entry name" value="Zn2Cys6_DnaBD"/>
</dbReference>
<feature type="compositionally biased region" description="Pro residues" evidence="6">
    <location>
        <begin position="91"/>
        <end position="100"/>
    </location>
</feature>
<feature type="compositionally biased region" description="Polar residues" evidence="6">
    <location>
        <begin position="63"/>
        <end position="73"/>
    </location>
</feature>
<dbReference type="Pfam" id="PF04082">
    <property type="entry name" value="Fungal_trans"/>
    <property type="match status" value="1"/>
</dbReference>
<keyword evidence="2" id="KW-0479">Metal-binding</keyword>
<protein>
    <submittedName>
        <fullName evidence="8">Transcriptional regulatory protein</fullName>
    </submittedName>
</protein>
<sequence length="838" mass="91660">MANCPTSRSDTNDYGAAVQKPPIKRQALASALASAPASVPASAPASTTPESAPESAPASIISTLTPACNSPSGSVAAVGPQAETKAEFRPPSQPQPPTPLAKPVRRRGTVACGRCRRLRSKCVHDHPAPPCQACKLIGGLVEAQCSFPKRGEKDVDRQFRRRTTAANTAQRTEAKKGTASAAAPESVVNSSSDTNTEKAVSISTQSDGLYSSAVAPASYPCSRPPRPPAAAAPISRFPDLPGSSDARSLLPPIDEVVEGCRIFVTSYFQLGFIPKSIFLERLIRPSEDVSTFLLCCILCISARFTPKLVQRYGSARKATDYFVEASRRMVPTEMYLPSLERIQAFFLLAISQWGNGDKDRSSMDMGIAVRMAALLKLHCEESYALPPHAPAERIVQSESARRTFWMIQSQENLHSGYKTPAPFPLEDITTLLPCDEKDFAFGDIPTERAAMAGTPPGIANPGLVYSPRRCLFATLIQVHGLWGKVARRACRTDHSINKAPPWDASSEYARTIAELNEWEASLPQDHCFSVWNLRGWKSESLHLAYLAVTMVIRLSHIVSRRIYLEDMLATLTSSPPDQNLPGSTPSMAPDADEPVPNIPITSTRETYPDAPDGFWAQMATELFTNVQSLHEQIDAFFSMRTPEEGFPQILVFCVYMCGSLASYLWRSPSLCPELAPRAETMANRALEVLSELHPAWPMSSKWQKGLQQIATPLNGKSPAEGSSQNQTPLPLERRPEGASDCEPNTSKSADTVFHFPVRHQQQPQFHGPAANTQYQHVTSNLHVHQSYEPHSSQPHSQGMHSFPNELFDAELTAFLQGDFQFESFDSTWGGTPSTSDKK</sequence>
<evidence type="ECO:0000256" key="6">
    <source>
        <dbReference type="SAM" id="MobiDB-lite"/>
    </source>
</evidence>
<dbReference type="GeneID" id="98116804"/>
<dbReference type="InterPro" id="IPR036864">
    <property type="entry name" value="Zn2-C6_fun-type_DNA-bd_sf"/>
</dbReference>
<dbReference type="PANTHER" id="PTHR47338">
    <property type="entry name" value="ZN(II)2CYS6 TRANSCRIPTION FACTOR (EUROFUNG)-RELATED"/>
    <property type="match status" value="1"/>
</dbReference>
<reference evidence="8 9" key="1">
    <citation type="submission" date="2020-05" db="EMBL/GenBank/DDBJ databases">
        <title>Ceratocystis lukuohia genome.</title>
        <authorList>
            <person name="Harrington T.C."/>
            <person name="Kim K."/>
            <person name="Mayers C.G."/>
        </authorList>
    </citation>
    <scope>NUCLEOTIDE SEQUENCE [LARGE SCALE GENOMIC DNA]</scope>
    <source>
        <strain evidence="8 9">C4212</strain>
    </source>
</reference>
<proteinExistence type="predicted"/>
<dbReference type="SUPFAM" id="SSF57701">
    <property type="entry name" value="Zn2/Cys6 DNA-binding domain"/>
    <property type="match status" value="1"/>
</dbReference>
<evidence type="ECO:0000256" key="3">
    <source>
        <dbReference type="ARBA" id="ARBA00023015"/>
    </source>
</evidence>
<evidence type="ECO:0000259" key="7">
    <source>
        <dbReference type="PROSITE" id="PS50048"/>
    </source>
</evidence>
<name>A0ABR4MR19_9PEZI</name>
<evidence type="ECO:0000256" key="4">
    <source>
        <dbReference type="ARBA" id="ARBA00023163"/>
    </source>
</evidence>
<dbReference type="SMART" id="SM00906">
    <property type="entry name" value="Fungal_trans"/>
    <property type="match status" value="1"/>
</dbReference>
<feature type="region of interest" description="Disordered" evidence="6">
    <location>
        <begin position="712"/>
        <end position="748"/>
    </location>
</feature>
<dbReference type="PANTHER" id="PTHR47338:SF5">
    <property type="entry name" value="ZN(II)2CYS6 TRANSCRIPTION FACTOR (EUROFUNG)"/>
    <property type="match status" value="1"/>
</dbReference>
<dbReference type="EMBL" id="JABSNW010000002">
    <property type="protein sequence ID" value="KAL2890629.1"/>
    <property type="molecule type" value="Genomic_DNA"/>
</dbReference>
<dbReference type="RefSeq" id="XP_070861809.1">
    <property type="nucleotide sequence ID" value="XM_071000271.1"/>
</dbReference>
<dbReference type="CDD" id="cd12148">
    <property type="entry name" value="fungal_TF_MHR"/>
    <property type="match status" value="1"/>
</dbReference>
<evidence type="ECO:0000256" key="1">
    <source>
        <dbReference type="ARBA" id="ARBA00004123"/>
    </source>
</evidence>
<feature type="region of interest" description="Disordered" evidence="6">
    <location>
        <begin position="1"/>
        <end position="105"/>
    </location>
</feature>
<keyword evidence="4" id="KW-0804">Transcription</keyword>
<dbReference type="SMART" id="SM00066">
    <property type="entry name" value="GAL4"/>
    <property type="match status" value="1"/>
</dbReference>